<dbReference type="CDD" id="cd04320">
    <property type="entry name" value="AspRS_cyto_N"/>
    <property type="match status" value="1"/>
</dbReference>
<dbReference type="Proteomes" id="UP000054558">
    <property type="component" value="Unassembled WGS sequence"/>
</dbReference>
<evidence type="ECO:0000313" key="14">
    <source>
        <dbReference type="EMBL" id="GAQ79534.1"/>
    </source>
</evidence>
<dbReference type="GO" id="GO:0004815">
    <property type="term" value="F:aspartate-tRNA ligase activity"/>
    <property type="evidence" value="ECO:0000318"/>
    <property type="project" value="GO_Central"/>
</dbReference>
<keyword evidence="6" id="KW-0547">Nucleotide-binding</keyword>
<dbReference type="PRINTS" id="PR01042">
    <property type="entry name" value="TRNASYNTHASP"/>
</dbReference>
<evidence type="ECO:0000256" key="6">
    <source>
        <dbReference type="ARBA" id="ARBA00022741"/>
    </source>
</evidence>
<keyword evidence="8" id="KW-0648">Protein biosynthesis</keyword>
<dbReference type="Gene3D" id="2.40.50.140">
    <property type="entry name" value="Nucleic acid-binding proteins"/>
    <property type="match status" value="1"/>
</dbReference>
<evidence type="ECO:0000256" key="9">
    <source>
        <dbReference type="ARBA" id="ARBA00023146"/>
    </source>
</evidence>
<dbReference type="GO" id="GO:0017101">
    <property type="term" value="C:aminoacyl-tRNA synthetase multienzyme complex"/>
    <property type="evidence" value="ECO:0000318"/>
    <property type="project" value="GO_Central"/>
</dbReference>
<proteinExistence type="inferred from homology"/>
<dbReference type="GO" id="GO:0003723">
    <property type="term" value="F:RNA binding"/>
    <property type="evidence" value="ECO:0000318"/>
    <property type="project" value="GO_Central"/>
</dbReference>
<evidence type="ECO:0000256" key="1">
    <source>
        <dbReference type="ARBA" id="ARBA00004496"/>
    </source>
</evidence>
<keyword evidence="5" id="KW-0436">Ligase</keyword>
<dbReference type="SUPFAM" id="SSF50249">
    <property type="entry name" value="Nucleic acid-binding proteins"/>
    <property type="match status" value="1"/>
</dbReference>
<dbReference type="CDD" id="cd00776">
    <property type="entry name" value="AsxRS_core"/>
    <property type="match status" value="1"/>
</dbReference>
<name>A0A1Y1HLQ5_KLENI</name>
<evidence type="ECO:0000256" key="10">
    <source>
        <dbReference type="ARBA" id="ARBA00033155"/>
    </source>
</evidence>
<sequence length="576" mass="63478">MADAPKSVPKQDVGIGSASVQGIAEGVADAASKLANVALGKSDIQEPTAEKPSKEAPEGGKKKDPKADKKAERMAKREAQAAAAKAATSEADPLADNYGDMPTVQSQAKSGHKWTPVRTLTSALDKQEVLIRGRVHTVRAKGKSAFLVVREGGATVQVAFFVDEKVVSKQMVKYISGLSKESIVDVWGVVSVPPEALASTTQQVELSGRKIYAVNKATPQLPISVDDAARSEQAIAEGEKKGEKYVRVSQDTRLNNRSIDLRTPANQGIFRIQSQVSQLFREYLLSQKFVEIHTPKLISGSSEGGASVFHLQYLGQPACLAQSPQLYKQMAIMADFGRVFEVGPVFRAEKSFTHRHLTEFTGLDFEMEIKEHYEEVLDVIDGLFVSIFEGINARCQEELEAVNSQYPYEPLQFLPQGCRIKFADGIQMLHEAGFKDADPHGDLSTELERELGKLVKEKYHTDFYILTDFPIEARPFYTMPSPVDPRYTNSFDVFIRGEEIISGAQRIHEPELLTKRATECGIDVKTISAYIDAFKYGALPHGGAGVGLERVVMLFLALNNIRKTSMFPRDPQRLTP</sequence>
<protein>
    <recommendedName>
        <fullName evidence="3">aspartate--tRNA ligase</fullName>
        <ecNumber evidence="3">6.1.1.12</ecNumber>
    </recommendedName>
    <alternativeName>
        <fullName evidence="10">Aspartyl-tRNA synthetase</fullName>
    </alternativeName>
</protein>
<comment type="subcellular location">
    <subcellularLocation>
        <location evidence="1">Cytoplasm</location>
    </subcellularLocation>
</comment>
<dbReference type="GO" id="GO:0005524">
    <property type="term" value="F:ATP binding"/>
    <property type="evidence" value="ECO:0007669"/>
    <property type="project" value="UniProtKB-KW"/>
</dbReference>
<feature type="domain" description="Aminoacyl-transfer RNA synthetases class-II family profile" evidence="13">
    <location>
        <begin position="270"/>
        <end position="576"/>
    </location>
</feature>
<evidence type="ECO:0000256" key="4">
    <source>
        <dbReference type="ARBA" id="ARBA00022490"/>
    </source>
</evidence>
<dbReference type="EMBL" id="DF236981">
    <property type="protein sequence ID" value="GAQ79534.1"/>
    <property type="molecule type" value="Genomic_DNA"/>
</dbReference>
<gene>
    <name evidence="14" type="ORF">KFL_000320320</name>
</gene>
<reference evidence="14 15" key="1">
    <citation type="journal article" date="2014" name="Nat. Commun.">
        <title>Klebsormidium flaccidum genome reveals primary factors for plant terrestrial adaptation.</title>
        <authorList>
            <person name="Hori K."/>
            <person name="Maruyama F."/>
            <person name="Fujisawa T."/>
            <person name="Togashi T."/>
            <person name="Yamamoto N."/>
            <person name="Seo M."/>
            <person name="Sato S."/>
            <person name="Yamada T."/>
            <person name="Mori H."/>
            <person name="Tajima N."/>
            <person name="Moriyama T."/>
            <person name="Ikeuchi M."/>
            <person name="Watanabe M."/>
            <person name="Wada H."/>
            <person name="Kobayashi K."/>
            <person name="Saito M."/>
            <person name="Masuda T."/>
            <person name="Sasaki-Sekimoto Y."/>
            <person name="Mashiguchi K."/>
            <person name="Awai K."/>
            <person name="Shimojima M."/>
            <person name="Masuda S."/>
            <person name="Iwai M."/>
            <person name="Nobusawa T."/>
            <person name="Narise T."/>
            <person name="Kondo S."/>
            <person name="Saito H."/>
            <person name="Sato R."/>
            <person name="Murakawa M."/>
            <person name="Ihara Y."/>
            <person name="Oshima-Yamada Y."/>
            <person name="Ohtaka K."/>
            <person name="Satoh M."/>
            <person name="Sonobe K."/>
            <person name="Ishii M."/>
            <person name="Ohtani R."/>
            <person name="Kanamori-Sato M."/>
            <person name="Honoki R."/>
            <person name="Miyazaki D."/>
            <person name="Mochizuki H."/>
            <person name="Umetsu J."/>
            <person name="Higashi K."/>
            <person name="Shibata D."/>
            <person name="Kamiya Y."/>
            <person name="Sato N."/>
            <person name="Nakamura Y."/>
            <person name="Tabata S."/>
            <person name="Ida S."/>
            <person name="Kurokawa K."/>
            <person name="Ohta H."/>
        </authorList>
    </citation>
    <scope>NUCLEOTIDE SEQUENCE [LARGE SCALE GENOMIC DNA]</scope>
    <source>
        <strain evidence="14 15">NIES-2285</strain>
    </source>
</reference>
<dbReference type="PROSITE" id="PS50862">
    <property type="entry name" value="AA_TRNA_LIGASE_II"/>
    <property type="match status" value="1"/>
</dbReference>
<keyword evidence="7" id="KW-0067">ATP-binding</keyword>
<evidence type="ECO:0000256" key="5">
    <source>
        <dbReference type="ARBA" id="ARBA00022598"/>
    </source>
</evidence>
<keyword evidence="9 14" id="KW-0030">Aminoacyl-tRNA synthetase</keyword>
<dbReference type="EC" id="6.1.1.12" evidence="3"/>
<dbReference type="Gene3D" id="3.30.930.10">
    <property type="entry name" value="Bira Bifunctional Protein, Domain 2"/>
    <property type="match status" value="1"/>
</dbReference>
<accession>A0A1Y1HLQ5</accession>
<keyword evidence="15" id="KW-1185">Reference proteome</keyword>
<dbReference type="HAMAP" id="MF_02075">
    <property type="entry name" value="Asp_tRNA_synth_type2"/>
    <property type="match status" value="1"/>
</dbReference>
<dbReference type="NCBIfam" id="NF003483">
    <property type="entry name" value="PRK05159.1"/>
    <property type="match status" value="1"/>
</dbReference>
<dbReference type="Pfam" id="PF00152">
    <property type="entry name" value="tRNA-synt_2"/>
    <property type="match status" value="1"/>
</dbReference>
<dbReference type="AlphaFoldDB" id="A0A1Y1HLQ5"/>
<evidence type="ECO:0000256" key="3">
    <source>
        <dbReference type="ARBA" id="ARBA00012841"/>
    </source>
</evidence>
<dbReference type="GO" id="GO:0006422">
    <property type="term" value="P:aspartyl-tRNA aminoacylation"/>
    <property type="evidence" value="ECO:0000318"/>
    <property type="project" value="GO_Central"/>
</dbReference>
<dbReference type="STRING" id="105231.A0A1Y1HLQ5"/>
<dbReference type="PANTHER" id="PTHR43450">
    <property type="entry name" value="ASPARTYL-TRNA SYNTHETASE"/>
    <property type="match status" value="1"/>
</dbReference>
<comment type="catalytic activity">
    <reaction evidence="11">
        <text>tRNA(Asp) + L-aspartate + ATP = L-aspartyl-tRNA(Asp) + AMP + diphosphate</text>
        <dbReference type="Rhea" id="RHEA:19649"/>
        <dbReference type="Rhea" id="RHEA-COMP:9660"/>
        <dbReference type="Rhea" id="RHEA-COMP:9678"/>
        <dbReference type="ChEBI" id="CHEBI:29991"/>
        <dbReference type="ChEBI" id="CHEBI:30616"/>
        <dbReference type="ChEBI" id="CHEBI:33019"/>
        <dbReference type="ChEBI" id="CHEBI:78442"/>
        <dbReference type="ChEBI" id="CHEBI:78516"/>
        <dbReference type="ChEBI" id="CHEBI:456215"/>
        <dbReference type="EC" id="6.1.1.12"/>
    </reaction>
</comment>
<dbReference type="InterPro" id="IPR004365">
    <property type="entry name" value="NA-bd_OB_tRNA"/>
</dbReference>
<feature type="region of interest" description="Disordered" evidence="12">
    <location>
        <begin position="39"/>
        <end position="112"/>
    </location>
</feature>
<dbReference type="OMA" id="WVHEIRD"/>
<dbReference type="InterPro" id="IPR004523">
    <property type="entry name" value="Asp-tRNA_synthase_2"/>
</dbReference>
<evidence type="ECO:0000256" key="7">
    <source>
        <dbReference type="ARBA" id="ARBA00022840"/>
    </source>
</evidence>
<dbReference type="InterPro" id="IPR045864">
    <property type="entry name" value="aa-tRNA-synth_II/BPL/LPL"/>
</dbReference>
<dbReference type="InterPro" id="IPR012340">
    <property type="entry name" value="NA-bd_OB-fold"/>
</dbReference>
<dbReference type="FunFam" id="3.30.930.10:FF:000013">
    <property type="entry name" value="Aspartate--tRNA ligase, cytoplasmic"/>
    <property type="match status" value="1"/>
</dbReference>
<evidence type="ECO:0000256" key="12">
    <source>
        <dbReference type="SAM" id="MobiDB-lite"/>
    </source>
</evidence>
<organism evidence="14 15">
    <name type="scientific">Klebsormidium nitens</name>
    <name type="common">Green alga</name>
    <name type="synonym">Ulothrix nitens</name>
    <dbReference type="NCBI Taxonomy" id="105231"/>
    <lineage>
        <taxon>Eukaryota</taxon>
        <taxon>Viridiplantae</taxon>
        <taxon>Streptophyta</taxon>
        <taxon>Klebsormidiophyceae</taxon>
        <taxon>Klebsormidiales</taxon>
        <taxon>Klebsormidiaceae</taxon>
        <taxon>Klebsormidium</taxon>
    </lineage>
</organism>
<evidence type="ECO:0000256" key="8">
    <source>
        <dbReference type="ARBA" id="ARBA00022917"/>
    </source>
</evidence>
<evidence type="ECO:0000256" key="2">
    <source>
        <dbReference type="ARBA" id="ARBA00005312"/>
    </source>
</evidence>
<dbReference type="NCBIfam" id="TIGR00458">
    <property type="entry name" value="aspS_nondisc"/>
    <property type="match status" value="1"/>
</dbReference>
<dbReference type="SUPFAM" id="SSF55681">
    <property type="entry name" value="Class II aaRS and biotin synthetases"/>
    <property type="match status" value="1"/>
</dbReference>
<dbReference type="InterPro" id="IPR002312">
    <property type="entry name" value="Asp/Asn-tRNA-synth_IIb"/>
</dbReference>
<dbReference type="InterPro" id="IPR006195">
    <property type="entry name" value="aa-tRNA-synth_II"/>
</dbReference>
<keyword evidence="4" id="KW-0963">Cytoplasm</keyword>
<feature type="compositionally biased region" description="Basic and acidic residues" evidence="12">
    <location>
        <begin position="48"/>
        <end position="79"/>
    </location>
</feature>
<comment type="similarity">
    <text evidence="2">Belongs to the class-II aminoacyl-tRNA synthetase family. Type 2 subfamily.</text>
</comment>
<evidence type="ECO:0000313" key="15">
    <source>
        <dbReference type="Proteomes" id="UP000054558"/>
    </source>
</evidence>
<dbReference type="Pfam" id="PF01336">
    <property type="entry name" value="tRNA_anti-codon"/>
    <property type="match status" value="1"/>
</dbReference>
<evidence type="ECO:0000256" key="11">
    <source>
        <dbReference type="ARBA" id="ARBA00047904"/>
    </source>
</evidence>
<dbReference type="GO" id="GO:0005829">
    <property type="term" value="C:cytosol"/>
    <property type="evidence" value="ECO:0000318"/>
    <property type="project" value="GO_Central"/>
</dbReference>
<dbReference type="FunFam" id="2.40.50.140:FF:000132">
    <property type="entry name" value="Aspartyl-tRNA synthetase, cytoplasmic"/>
    <property type="match status" value="1"/>
</dbReference>
<dbReference type="OrthoDB" id="372395at2759"/>
<evidence type="ECO:0000259" key="13">
    <source>
        <dbReference type="PROSITE" id="PS50862"/>
    </source>
</evidence>
<dbReference type="InterPro" id="IPR004364">
    <property type="entry name" value="Aa-tRNA-synt_II"/>
</dbReference>
<dbReference type="PANTHER" id="PTHR43450:SF1">
    <property type="entry name" value="ASPARTATE--TRNA LIGASE, CYTOPLASMIC"/>
    <property type="match status" value="1"/>
</dbReference>